<proteinExistence type="predicted"/>
<name>A0AAV9W9S3_9PEZI</name>
<reference evidence="2 3" key="1">
    <citation type="submission" date="2023-08" db="EMBL/GenBank/DDBJ databases">
        <authorList>
            <person name="Palmer J.M."/>
        </authorList>
    </citation>
    <scope>NUCLEOTIDE SEQUENCE [LARGE SCALE GENOMIC DNA]</scope>
    <source>
        <strain evidence="2 3">TWF481</strain>
    </source>
</reference>
<protein>
    <submittedName>
        <fullName evidence="2">Uncharacterized protein</fullName>
    </submittedName>
</protein>
<dbReference type="EMBL" id="JAVHJL010000005">
    <property type="protein sequence ID" value="KAK6503672.1"/>
    <property type="molecule type" value="Genomic_DNA"/>
</dbReference>
<evidence type="ECO:0000256" key="1">
    <source>
        <dbReference type="SAM" id="MobiDB-lite"/>
    </source>
</evidence>
<feature type="compositionally biased region" description="Polar residues" evidence="1">
    <location>
        <begin position="223"/>
        <end position="234"/>
    </location>
</feature>
<feature type="compositionally biased region" description="Basic and acidic residues" evidence="1">
    <location>
        <begin position="316"/>
        <end position="331"/>
    </location>
</feature>
<feature type="region of interest" description="Disordered" evidence="1">
    <location>
        <begin position="348"/>
        <end position="389"/>
    </location>
</feature>
<organism evidence="2 3">
    <name type="scientific">Arthrobotrys musiformis</name>
    <dbReference type="NCBI Taxonomy" id="47236"/>
    <lineage>
        <taxon>Eukaryota</taxon>
        <taxon>Fungi</taxon>
        <taxon>Dikarya</taxon>
        <taxon>Ascomycota</taxon>
        <taxon>Pezizomycotina</taxon>
        <taxon>Orbiliomycetes</taxon>
        <taxon>Orbiliales</taxon>
        <taxon>Orbiliaceae</taxon>
        <taxon>Arthrobotrys</taxon>
    </lineage>
</organism>
<dbReference type="Proteomes" id="UP001370758">
    <property type="component" value="Unassembled WGS sequence"/>
</dbReference>
<feature type="region of interest" description="Disordered" evidence="1">
    <location>
        <begin position="1"/>
        <end position="23"/>
    </location>
</feature>
<evidence type="ECO:0000313" key="3">
    <source>
        <dbReference type="Proteomes" id="UP001370758"/>
    </source>
</evidence>
<keyword evidence="3" id="KW-1185">Reference proteome</keyword>
<gene>
    <name evidence="2" type="ORF">TWF481_008675</name>
</gene>
<feature type="compositionally biased region" description="Polar residues" evidence="1">
    <location>
        <begin position="360"/>
        <end position="370"/>
    </location>
</feature>
<evidence type="ECO:0000313" key="2">
    <source>
        <dbReference type="EMBL" id="KAK6503672.1"/>
    </source>
</evidence>
<feature type="compositionally biased region" description="Polar residues" evidence="1">
    <location>
        <begin position="1"/>
        <end position="12"/>
    </location>
</feature>
<feature type="compositionally biased region" description="Basic and acidic residues" evidence="1">
    <location>
        <begin position="245"/>
        <end position="259"/>
    </location>
</feature>
<comment type="caution">
    <text evidence="2">The sequence shown here is derived from an EMBL/GenBank/DDBJ whole genome shotgun (WGS) entry which is preliminary data.</text>
</comment>
<accession>A0AAV9W9S3</accession>
<feature type="compositionally biased region" description="Low complexity" evidence="1">
    <location>
        <begin position="371"/>
        <end position="382"/>
    </location>
</feature>
<feature type="compositionally biased region" description="Basic residues" evidence="1">
    <location>
        <begin position="262"/>
        <end position="275"/>
    </location>
</feature>
<feature type="region of interest" description="Disordered" evidence="1">
    <location>
        <begin position="214"/>
        <end position="290"/>
    </location>
</feature>
<sequence length="676" mass="76623">MESSSNSNQGDGNPQPLPGIKLPPPVAVQRAPFDLRCADLPFFLNTLHHLERAPVSFPNRRGINDGSVWPWNPRADVKALNLIAQILTTDTTSHGLTVTSLRMLADKLQIFFVSSRPFGDEENEYLETMVKMIRAVARARMKCKSNRRVRYEQEEQEICDTMLGVVVVGCRNRIIDMLEAIGREALADGIDHNDVEENAYGWEELLDHAVARKEDEEVKTNPGWENSENGTANGRTEFPDAPNPEGRDWEIFQKKREGQNQRSRKRARTKTKSRPRSTTGSPSRPKLRPWQEELHHIFGKRIFKGAPEPGPPTSHRTRDPVIAKPSEEKPVGKTTRVKAALEEILMKGSHMAQRTRGLTPRTQPQINQLQGNSSTGNSANGGQATRRRLRPADIKRGVITYFLALKWKDLKREPDWKLVKYIRFADMLCDQTTRIRSMVGITGWQLGRAQMVVQYCKAVDMVVKRASQKRFARLLSNLEVNEIIAPKQKPLPNEFPLPTTTVLGVLQWIERSYFAKPPLIDARILKRVYPNAQPDILWQYRPEAAGFYMHPEVIMANYFFHTCDHFKPSYLAIGSSGVCCWACDFYSSLVHDTLASDDNNSFDGEELYKSGCNGTIPPGSWWHLPRCGEKDNELRFQVIAKVEDSIAEIVQRLRYAACMSTNGTDSSTDVDLEALD</sequence>
<dbReference type="AlphaFoldDB" id="A0AAV9W9S3"/>
<feature type="region of interest" description="Disordered" evidence="1">
    <location>
        <begin position="303"/>
        <end position="335"/>
    </location>
</feature>